<feature type="compositionally biased region" description="Basic residues" evidence="1">
    <location>
        <begin position="112"/>
        <end position="121"/>
    </location>
</feature>
<dbReference type="Proteomes" id="UP000193498">
    <property type="component" value="Unassembled WGS sequence"/>
</dbReference>
<evidence type="ECO:0000313" key="4">
    <source>
        <dbReference type="Proteomes" id="UP000193498"/>
    </source>
</evidence>
<feature type="compositionally biased region" description="Basic and acidic residues" evidence="1">
    <location>
        <begin position="50"/>
        <end position="65"/>
    </location>
</feature>
<feature type="compositionally biased region" description="Basic residues" evidence="1">
    <location>
        <begin position="89"/>
        <end position="101"/>
    </location>
</feature>
<dbReference type="AlphaFoldDB" id="A0A1Y1Y700"/>
<protein>
    <submittedName>
        <fullName evidence="3">Uncharacterized protein</fullName>
    </submittedName>
</protein>
<feature type="compositionally biased region" description="Low complexity" evidence="1">
    <location>
        <begin position="145"/>
        <end position="175"/>
    </location>
</feature>
<evidence type="ECO:0000313" key="3">
    <source>
        <dbReference type="EMBL" id="ORX93783.1"/>
    </source>
</evidence>
<keyword evidence="2" id="KW-0732">Signal</keyword>
<accession>A0A1Y1Y700</accession>
<proteinExistence type="predicted"/>
<comment type="caution">
    <text evidence="3">The sequence shown here is derived from an EMBL/GenBank/DDBJ whole genome shotgun (WGS) entry which is preliminary data.</text>
</comment>
<evidence type="ECO:0000256" key="1">
    <source>
        <dbReference type="SAM" id="MobiDB-lite"/>
    </source>
</evidence>
<feature type="signal peptide" evidence="2">
    <location>
        <begin position="1"/>
        <end position="18"/>
    </location>
</feature>
<feature type="compositionally biased region" description="Basic and acidic residues" evidence="1">
    <location>
        <begin position="30"/>
        <end position="41"/>
    </location>
</feature>
<feature type="region of interest" description="Disordered" evidence="1">
    <location>
        <begin position="25"/>
        <end position="187"/>
    </location>
</feature>
<feature type="compositionally biased region" description="Basic residues" evidence="1">
    <location>
        <begin position="66"/>
        <end position="75"/>
    </location>
</feature>
<name>A0A1Y1Y700_9FUNG</name>
<organism evidence="3 4">
    <name type="scientific">Basidiobolus meristosporus CBS 931.73</name>
    <dbReference type="NCBI Taxonomy" id="1314790"/>
    <lineage>
        <taxon>Eukaryota</taxon>
        <taxon>Fungi</taxon>
        <taxon>Fungi incertae sedis</taxon>
        <taxon>Zoopagomycota</taxon>
        <taxon>Entomophthoromycotina</taxon>
        <taxon>Basidiobolomycetes</taxon>
        <taxon>Basidiobolales</taxon>
        <taxon>Basidiobolaceae</taxon>
        <taxon>Basidiobolus</taxon>
    </lineage>
</organism>
<gene>
    <name evidence="3" type="ORF">K493DRAFT_302473</name>
</gene>
<sequence>MKFSTAAILLASVTLSSAAIANPAYAASPRDVDYDNGHGKYDPSYTGYGADHKKNYHDGDYDDKHYRNRGKHSKGDKHYDGDYDEYDHKKYKGHGRGRKHGHGDYDDDYDHKHSKSSHKKGHAVDGETSPQQSAEEAAVAPSLNPEQAEPALAAIAQEAPPVDEQPQPDAQQQQANGPAVQDIIPGANPEACNGVDIGGNLGDTPAALCVNLNL</sequence>
<reference evidence="3 4" key="1">
    <citation type="submission" date="2016-07" db="EMBL/GenBank/DDBJ databases">
        <title>Pervasive Adenine N6-methylation of Active Genes in Fungi.</title>
        <authorList>
            <consortium name="DOE Joint Genome Institute"/>
            <person name="Mondo S.J."/>
            <person name="Dannebaum R.O."/>
            <person name="Kuo R.C."/>
            <person name="Labutti K."/>
            <person name="Haridas S."/>
            <person name="Kuo A."/>
            <person name="Salamov A."/>
            <person name="Ahrendt S.R."/>
            <person name="Lipzen A."/>
            <person name="Sullivan W."/>
            <person name="Andreopoulos W.B."/>
            <person name="Clum A."/>
            <person name="Lindquist E."/>
            <person name="Daum C."/>
            <person name="Ramamoorthy G.K."/>
            <person name="Gryganskyi A."/>
            <person name="Culley D."/>
            <person name="Magnuson J.K."/>
            <person name="James T.Y."/>
            <person name="O'Malley M.A."/>
            <person name="Stajich J.E."/>
            <person name="Spatafora J.W."/>
            <person name="Visel A."/>
            <person name="Grigoriev I.V."/>
        </authorList>
    </citation>
    <scope>NUCLEOTIDE SEQUENCE [LARGE SCALE GENOMIC DNA]</scope>
    <source>
        <strain evidence="3 4">CBS 931.73</strain>
    </source>
</reference>
<feature type="chain" id="PRO_5011988134" evidence="2">
    <location>
        <begin position="19"/>
        <end position="214"/>
    </location>
</feature>
<dbReference type="InParanoid" id="A0A1Y1Y700"/>
<dbReference type="EMBL" id="MCFE01000224">
    <property type="protein sequence ID" value="ORX93783.1"/>
    <property type="molecule type" value="Genomic_DNA"/>
</dbReference>
<evidence type="ECO:0000256" key="2">
    <source>
        <dbReference type="SAM" id="SignalP"/>
    </source>
</evidence>
<keyword evidence="4" id="KW-1185">Reference proteome</keyword>